<gene>
    <name evidence="3" type="ORF">Plil01_001278300</name>
</gene>
<dbReference type="EMBL" id="BSXW01000811">
    <property type="protein sequence ID" value="GMF30017.1"/>
    <property type="molecule type" value="Genomic_DNA"/>
</dbReference>
<evidence type="ECO:0000256" key="1">
    <source>
        <dbReference type="ARBA" id="ARBA00022679"/>
    </source>
</evidence>
<evidence type="ECO:0000313" key="4">
    <source>
        <dbReference type="Proteomes" id="UP001165083"/>
    </source>
</evidence>
<keyword evidence="2" id="KW-0012">Acyltransferase</keyword>
<dbReference type="PANTHER" id="PTHR31642">
    <property type="entry name" value="TRICHOTHECENE 3-O-ACETYLTRANSFERASE"/>
    <property type="match status" value="1"/>
</dbReference>
<dbReference type="Pfam" id="PF02458">
    <property type="entry name" value="Transferase"/>
    <property type="match status" value="1"/>
</dbReference>
<protein>
    <submittedName>
        <fullName evidence="3">Unnamed protein product</fullName>
    </submittedName>
</protein>
<keyword evidence="4" id="KW-1185">Reference proteome</keyword>
<reference evidence="3" key="1">
    <citation type="submission" date="2023-04" db="EMBL/GenBank/DDBJ databases">
        <title>Phytophthora lilii NBRC 32176.</title>
        <authorList>
            <person name="Ichikawa N."/>
            <person name="Sato H."/>
            <person name="Tonouchi N."/>
        </authorList>
    </citation>
    <scope>NUCLEOTIDE SEQUENCE</scope>
    <source>
        <strain evidence="3">NBRC 32176</strain>
    </source>
</reference>
<evidence type="ECO:0000256" key="2">
    <source>
        <dbReference type="ARBA" id="ARBA00023315"/>
    </source>
</evidence>
<dbReference type="Gene3D" id="3.30.559.10">
    <property type="entry name" value="Chloramphenicol acetyltransferase-like domain"/>
    <property type="match status" value="2"/>
</dbReference>
<dbReference type="InterPro" id="IPR023213">
    <property type="entry name" value="CAT-like_dom_sf"/>
</dbReference>
<comment type="caution">
    <text evidence="3">The sequence shown here is derived from an EMBL/GenBank/DDBJ whole genome shotgun (WGS) entry which is preliminary data.</text>
</comment>
<evidence type="ECO:0000313" key="3">
    <source>
        <dbReference type="EMBL" id="GMF30017.1"/>
    </source>
</evidence>
<name>A0A9W6X3R5_9STRA</name>
<proteinExistence type="predicted"/>
<dbReference type="InterPro" id="IPR050317">
    <property type="entry name" value="Plant_Fungal_Acyltransferase"/>
</dbReference>
<sequence>MGKQTLSLSPPLSQMSSVAVTAQFLLYCADEASLEKLQSPMLLGPLDQRSLLAIPLSVIFVYRKSSTATEELIPIDRLKRALNYLLNYYPHLTGRIVIDPKDHSPQIDQLGAGAKLVSAECSEPLKAFEVVDEDDQPGSSPRLIGTSLPDGGNALVPPFDPTEEGAASDSILTVQHTRFACGGVSIGIRLRHIICDAAGFFQLARDMAELYRGLRDVEQGKAEKVKLSGPPPQIRSYLSGLRFSSEERKRVLETEPTVFELASPVQAAVDVESTELGSQSPICGRILRFSSDELAAIKAEANAGTDAHSVSTFCALTAHIWQSIYRARVKLCTAQGMTASKAALCVPRQFLASLDMRSRNQLGVSTRYFPNCVLCPVFSLPASELLNGPLSNIAESVRNGVQPLEPTEVQQNIRWLAAQPDKQRVRLRYRYEEGGIMVSQWNKFGMYRGTELDVSPALVAQPFTSISLIDGLIYYLATEDQLSHPEISTETSKGGIDASLALSEPVWEILRHDTGFRRHRGW</sequence>
<keyword evidence="1" id="KW-0808">Transferase</keyword>
<dbReference type="AlphaFoldDB" id="A0A9W6X3R5"/>
<dbReference type="SUPFAM" id="SSF52777">
    <property type="entry name" value="CoA-dependent acyltransferases"/>
    <property type="match status" value="1"/>
</dbReference>
<accession>A0A9W6X3R5</accession>
<organism evidence="3 4">
    <name type="scientific">Phytophthora lilii</name>
    <dbReference type="NCBI Taxonomy" id="2077276"/>
    <lineage>
        <taxon>Eukaryota</taxon>
        <taxon>Sar</taxon>
        <taxon>Stramenopiles</taxon>
        <taxon>Oomycota</taxon>
        <taxon>Peronosporomycetes</taxon>
        <taxon>Peronosporales</taxon>
        <taxon>Peronosporaceae</taxon>
        <taxon>Phytophthora</taxon>
    </lineage>
</organism>
<dbReference type="OrthoDB" id="1862401at2759"/>
<dbReference type="Proteomes" id="UP001165083">
    <property type="component" value="Unassembled WGS sequence"/>
</dbReference>
<dbReference type="GO" id="GO:0016747">
    <property type="term" value="F:acyltransferase activity, transferring groups other than amino-acyl groups"/>
    <property type="evidence" value="ECO:0007669"/>
    <property type="project" value="TreeGrafter"/>
</dbReference>
<dbReference type="PANTHER" id="PTHR31642:SF11">
    <property type="entry name" value="SHIKIMATE O-HYDROXYCINNAMOYLTRANSFERASE"/>
    <property type="match status" value="1"/>
</dbReference>